<keyword evidence="5" id="KW-0472">Membrane</keyword>
<dbReference type="GO" id="GO:0098552">
    <property type="term" value="C:side of membrane"/>
    <property type="evidence" value="ECO:0007669"/>
    <property type="project" value="UniProtKB-KW"/>
</dbReference>
<dbReference type="AlphaFoldDB" id="A0A0A1TIP7"/>
<accession>A0A0A1TIP7</accession>
<evidence type="ECO:0000256" key="4">
    <source>
        <dbReference type="ARBA" id="ARBA00022525"/>
    </source>
</evidence>
<comment type="similarity">
    <text evidence="3">Belongs to the RBT5 family.</text>
</comment>
<dbReference type="EMBL" id="CDHN01000008">
    <property type="protein sequence ID" value="CEJ94904.1"/>
    <property type="molecule type" value="Genomic_DNA"/>
</dbReference>
<dbReference type="HOGENOM" id="CLU_2470662_0_0_1"/>
<feature type="chain" id="PRO_5001990063" description="CFEM domain-containing protein" evidence="10">
    <location>
        <begin position="27"/>
        <end position="88"/>
    </location>
</feature>
<feature type="domain" description="CFEM" evidence="11">
    <location>
        <begin position="1"/>
        <end position="88"/>
    </location>
</feature>
<dbReference type="SMART" id="SM00747">
    <property type="entry name" value="CFEM"/>
    <property type="match status" value="1"/>
</dbReference>
<comment type="subcellular location">
    <subcellularLocation>
        <location evidence="1">Membrane</location>
        <topology evidence="1">Lipid-anchor</topology>
        <topology evidence="1">GPI-anchor</topology>
    </subcellularLocation>
    <subcellularLocation>
        <location evidence="2">Secreted</location>
    </subcellularLocation>
</comment>
<keyword evidence="13" id="KW-1185">Reference proteome</keyword>
<comment type="caution">
    <text evidence="9">Lacks conserved residue(s) required for the propagation of feature annotation.</text>
</comment>
<gene>
    <name evidence="12" type="ORF">VHEMI10411</name>
</gene>
<sequence>MKTFYALVSLFATLAVADMLPACANACIVEGMQHVPCKMDEIKCLCKKDNIAILQADGMPCLQESCGEKKAENMMSMALDLCSIVKTD</sequence>
<evidence type="ECO:0000256" key="9">
    <source>
        <dbReference type="PROSITE-ProRule" id="PRU01356"/>
    </source>
</evidence>
<dbReference type="PROSITE" id="PS52012">
    <property type="entry name" value="CFEM"/>
    <property type="match status" value="1"/>
</dbReference>
<dbReference type="GO" id="GO:0005576">
    <property type="term" value="C:extracellular region"/>
    <property type="evidence" value="ECO:0007669"/>
    <property type="project" value="UniProtKB-SubCell"/>
</dbReference>
<evidence type="ECO:0000313" key="12">
    <source>
        <dbReference type="EMBL" id="CEJ94904.1"/>
    </source>
</evidence>
<evidence type="ECO:0000256" key="3">
    <source>
        <dbReference type="ARBA" id="ARBA00010031"/>
    </source>
</evidence>
<evidence type="ECO:0000256" key="7">
    <source>
        <dbReference type="ARBA" id="ARBA00023157"/>
    </source>
</evidence>
<reference evidence="12 13" key="1">
    <citation type="journal article" date="2015" name="Genome Announc.">
        <title>Draft Genome Sequence and Gene Annotation of the Entomopathogenic Fungus Verticillium hemipterigenum.</title>
        <authorList>
            <person name="Horn F."/>
            <person name="Habel A."/>
            <person name="Scharf D.H."/>
            <person name="Dworschak J."/>
            <person name="Brakhage A.A."/>
            <person name="Guthke R."/>
            <person name="Hertweck C."/>
            <person name="Linde J."/>
        </authorList>
    </citation>
    <scope>NUCLEOTIDE SEQUENCE [LARGE SCALE GENOMIC DNA]</scope>
</reference>
<proteinExistence type="inferred from homology"/>
<keyword evidence="5" id="KW-0336">GPI-anchor</keyword>
<evidence type="ECO:0000313" key="13">
    <source>
        <dbReference type="Proteomes" id="UP000039046"/>
    </source>
</evidence>
<evidence type="ECO:0000256" key="5">
    <source>
        <dbReference type="ARBA" id="ARBA00022622"/>
    </source>
</evidence>
<dbReference type="InterPro" id="IPR008427">
    <property type="entry name" value="Extracellular_membr_CFEM_dom"/>
</dbReference>
<keyword evidence="8" id="KW-0449">Lipoprotein</keyword>
<evidence type="ECO:0000259" key="11">
    <source>
        <dbReference type="PROSITE" id="PS52012"/>
    </source>
</evidence>
<feature type="disulfide bond" evidence="9">
    <location>
        <begin position="37"/>
        <end position="44"/>
    </location>
</feature>
<organism evidence="12 13">
    <name type="scientific">[Torrubiella] hemipterigena</name>
    <dbReference type="NCBI Taxonomy" id="1531966"/>
    <lineage>
        <taxon>Eukaryota</taxon>
        <taxon>Fungi</taxon>
        <taxon>Dikarya</taxon>
        <taxon>Ascomycota</taxon>
        <taxon>Pezizomycotina</taxon>
        <taxon>Sordariomycetes</taxon>
        <taxon>Hypocreomycetidae</taxon>
        <taxon>Hypocreales</taxon>
        <taxon>Clavicipitaceae</taxon>
        <taxon>Clavicipitaceae incertae sedis</taxon>
        <taxon>'Torrubiella' clade</taxon>
    </lineage>
</organism>
<evidence type="ECO:0000256" key="10">
    <source>
        <dbReference type="SAM" id="SignalP"/>
    </source>
</evidence>
<protein>
    <recommendedName>
        <fullName evidence="11">CFEM domain-containing protein</fullName>
    </recommendedName>
</protein>
<evidence type="ECO:0000256" key="1">
    <source>
        <dbReference type="ARBA" id="ARBA00004589"/>
    </source>
</evidence>
<evidence type="ECO:0000256" key="6">
    <source>
        <dbReference type="ARBA" id="ARBA00022729"/>
    </source>
</evidence>
<dbReference type="Pfam" id="PF05730">
    <property type="entry name" value="CFEM"/>
    <property type="match status" value="1"/>
</dbReference>
<keyword evidence="5" id="KW-0325">Glycoprotein</keyword>
<dbReference type="Proteomes" id="UP000039046">
    <property type="component" value="Unassembled WGS sequence"/>
</dbReference>
<keyword evidence="4" id="KW-0964">Secreted</keyword>
<keyword evidence="7 9" id="KW-1015">Disulfide bond</keyword>
<evidence type="ECO:0000256" key="8">
    <source>
        <dbReference type="ARBA" id="ARBA00023288"/>
    </source>
</evidence>
<keyword evidence="6 10" id="KW-0732">Signal</keyword>
<name>A0A0A1TIP7_9HYPO</name>
<evidence type="ECO:0000256" key="2">
    <source>
        <dbReference type="ARBA" id="ARBA00004613"/>
    </source>
</evidence>
<feature type="signal peptide" evidence="10">
    <location>
        <begin position="1"/>
        <end position="26"/>
    </location>
</feature>